<organism evidence="1 2">
    <name type="scientific">Poritiphilus flavus</name>
    <dbReference type="NCBI Taxonomy" id="2697053"/>
    <lineage>
        <taxon>Bacteria</taxon>
        <taxon>Pseudomonadati</taxon>
        <taxon>Bacteroidota</taxon>
        <taxon>Flavobacteriia</taxon>
        <taxon>Flavobacteriales</taxon>
        <taxon>Flavobacteriaceae</taxon>
        <taxon>Poritiphilus</taxon>
    </lineage>
</organism>
<dbReference type="EMBL" id="WXYO01000007">
    <property type="protein sequence ID" value="NAS13720.1"/>
    <property type="molecule type" value="Genomic_DNA"/>
</dbReference>
<name>A0A6L9EG15_9FLAO</name>
<dbReference type="AlphaFoldDB" id="A0A6L9EG15"/>
<evidence type="ECO:0008006" key="3">
    <source>
        <dbReference type="Google" id="ProtNLM"/>
    </source>
</evidence>
<comment type="caution">
    <text evidence="1">The sequence shown here is derived from an EMBL/GenBank/DDBJ whole genome shotgun (WGS) entry which is preliminary data.</text>
</comment>
<accession>A0A6L9EG15</accession>
<evidence type="ECO:0000313" key="2">
    <source>
        <dbReference type="Proteomes" id="UP000475249"/>
    </source>
</evidence>
<sequence length="410" mass="47925">MEKLDITRLLDKSFSEDYEPVDLLKLFEKKSKEYGFSTTHARELLGIERKSLMPILEGTAKQPNLINVLKIADYLEIDFNVMLASLVAKQSPENVQKLTEARKASFVAKNFDVDRLYSEGFLTTKTDTNTIIDRILTFFGFETLADYENLIDRVSLAVFSKSKRSFVDKMRHFSVNAAFHIFETIDNPNEYHREALLDLMPKIKPYCQDVENGLFIVCKALYNHGVTVIFQNHLTTSQLRGATFFVKDKPCIVLTDLFKRYPTIWWALLHELYHVLFDEEDVKKSGYHLSGEDQITLIDEEAPNEFASDYFVDKAELNFIRPRIFEEYLVRNFAKKIKVHPSFIYAKFQHHMKEVEGKDFYGAFRTEFPDYKKAVARLNPISWKEDYSIPAIAKRLKEIFDLKEEYGKKE</sequence>
<reference evidence="1 2" key="1">
    <citation type="submission" date="2020-01" db="EMBL/GenBank/DDBJ databases">
        <title>Bacteria diversity of Porities sp.</title>
        <authorList>
            <person name="Wang G."/>
        </authorList>
    </citation>
    <scope>NUCLEOTIDE SEQUENCE [LARGE SCALE GENOMIC DNA]</scope>
    <source>
        <strain evidence="1 2">R33</strain>
    </source>
</reference>
<gene>
    <name evidence="1" type="ORF">GTQ38_17030</name>
</gene>
<proteinExistence type="predicted"/>
<protein>
    <recommendedName>
        <fullName evidence="3">HTH cro/C1-type domain-containing protein</fullName>
    </recommendedName>
</protein>
<dbReference type="Proteomes" id="UP000475249">
    <property type="component" value="Unassembled WGS sequence"/>
</dbReference>
<evidence type="ECO:0000313" key="1">
    <source>
        <dbReference type="EMBL" id="NAS13720.1"/>
    </source>
</evidence>
<keyword evidence="2" id="KW-1185">Reference proteome</keyword>
<dbReference type="RefSeq" id="WP_161436747.1">
    <property type="nucleotide sequence ID" value="NZ_WXYO01000007.1"/>
</dbReference>